<dbReference type="AlphaFoldDB" id="A0A3P7QVH5"/>
<keyword evidence="1" id="KW-1133">Transmembrane helix</keyword>
<gene>
    <name evidence="2" type="ORF">BPAG_LOCUS6269</name>
</gene>
<evidence type="ECO:0000313" key="3">
    <source>
        <dbReference type="Proteomes" id="UP000278627"/>
    </source>
</evidence>
<organism evidence="2 3">
    <name type="scientific">Brugia pahangi</name>
    <name type="common">Filarial nematode worm</name>
    <dbReference type="NCBI Taxonomy" id="6280"/>
    <lineage>
        <taxon>Eukaryota</taxon>
        <taxon>Metazoa</taxon>
        <taxon>Ecdysozoa</taxon>
        <taxon>Nematoda</taxon>
        <taxon>Chromadorea</taxon>
        <taxon>Rhabditida</taxon>
        <taxon>Spirurina</taxon>
        <taxon>Spiruromorpha</taxon>
        <taxon>Filarioidea</taxon>
        <taxon>Onchocercidae</taxon>
        <taxon>Brugia</taxon>
    </lineage>
</organism>
<dbReference type="EMBL" id="UZAD01005480">
    <property type="protein sequence ID" value="VDN87455.1"/>
    <property type="molecule type" value="Genomic_DNA"/>
</dbReference>
<name>A0A3P7QVH5_BRUPA</name>
<sequence length="127" mass="14266">MQFLIKAAEIAKQCVPFAGKTRVTASPSEPDEVVAWDREKKIKVPEVAKDSQDVLGRSNSGFVSIFIVVVGVIMLASWASYAYFNPHTPSGQLLIRYRPSRWHMPSSHVRYSASVHMLCDKNTKRKS</sequence>
<keyword evidence="1" id="KW-0812">Transmembrane</keyword>
<evidence type="ECO:0000313" key="2">
    <source>
        <dbReference type="EMBL" id="VDN87455.1"/>
    </source>
</evidence>
<keyword evidence="1" id="KW-0472">Membrane</keyword>
<keyword evidence="3" id="KW-1185">Reference proteome</keyword>
<dbReference type="Proteomes" id="UP000278627">
    <property type="component" value="Unassembled WGS sequence"/>
</dbReference>
<feature type="transmembrane region" description="Helical" evidence="1">
    <location>
        <begin position="62"/>
        <end position="84"/>
    </location>
</feature>
<protein>
    <submittedName>
        <fullName evidence="2">Uncharacterized protein</fullName>
    </submittedName>
</protein>
<evidence type="ECO:0000256" key="1">
    <source>
        <dbReference type="SAM" id="Phobius"/>
    </source>
</evidence>
<accession>A0A3P7QVH5</accession>
<proteinExistence type="predicted"/>
<reference evidence="2 3" key="1">
    <citation type="submission" date="2018-11" db="EMBL/GenBank/DDBJ databases">
        <authorList>
            <consortium name="Pathogen Informatics"/>
        </authorList>
    </citation>
    <scope>NUCLEOTIDE SEQUENCE [LARGE SCALE GENOMIC DNA]</scope>
</reference>